<feature type="chain" id="PRO_5028897531" evidence="4">
    <location>
        <begin position="29"/>
        <end position="165"/>
    </location>
</feature>
<dbReference type="KEGG" id="pdic:114506727"/>
<dbReference type="PROSITE" id="PS51390">
    <property type="entry name" value="WAP"/>
    <property type="match status" value="1"/>
</dbReference>
<evidence type="ECO:0000313" key="7">
    <source>
        <dbReference type="RefSeq" id="XP_035865776.1"/>
    </source>
</evidence>
<gene>
    <name evidence="7" type="primary">WFDC2</name>
</gene>
<proteinExistence type="predicted"/>
<evidence type="ECO:0000256" key="1">
    <source>
        <dbReference type="ARBA" id="ARBA00022690"/>
    </source>
</evidence>
<keyword evidence="3" id="KW-1015">Disulfide bond</keyword>
<dbReference type="Pfam" id="PF00095">
    <property type="entry name" value="WAP"/>
    <property type="match status" value="2"/>
</dbReference>
<dbReference type="GeneID" id="114506727"/>
<dbReference type="GO" id="GO:0045087">
    <property type="term" value="P:innate immune response"/>
    <property type="evidence" value="ECO:0007669"/>
    <property type="project" value="TreeGrafter"/>
</dbReference>
<evidence type="ECO:0000256" key="3">
    <source>
        <dbReference type="ARBA" id="ARBA00023157"/>
    </source>
</evidence>
<accession>A0A7E6CFR9</accession>
<name>A0A7E6CFR9_9CHIR</name>
<dbReference type="InterPro" id="IPR050514">
    <property type="entry name" value="WAP_four-disulfide_core"/>
</dbReference>
<dbReference type="GO" id="GO:0004867">
    <property type="term" value="F:serine-type endopeptidase inhibitor activity"/>
    <property type="evidence" value="ECO:0007669"/>
    <property type="project" value="TreeGrafter"/>
</dbReference>
<sequence>MTAGRLGPFVTPLFLGLVLLVFHPGADAWFRGRSSAARDQPAMPGGGCPLGQALRAATDGPQPPLLGPEGGKAGVCPELENDDVNCTQECSSDEECGDYLKCCKAGCASVCYRPDEKPGSCPRVDLPLTPLGICRDQCQVDSQCPERMKCCRNGCGKVSCVTPVF</sequence>
<dbReference type="Gene3D" id="4.10.75.10">
    <property type="entry name" value="Elafin-like"/>
    <property type="match status" value="2"/>
</dbReference>
<organism evidence="6 7">
    <name type="scientific">Phyllostomus discolor</name>
    <name type="common">pale spear-nosed bat</name>
    <dbReference type="NCBI Taxonomy" id="89673"/>
    <lineage>
        <taxon>Eukaryota</taxon>
        <taxon>Metazoa</taxon>
        <taxon>Chordata</taxon>
        <taxon>Craniata</taxon>
        <taxon>Vertebrata</taxon>
        <taxon>Euteleostomi</taxon>
        <taxon>Mammalia</taxon>
        <taxon>Eutheria</taxon>
        <taxon>Laurasiatheria</taxon>
        <taxon>Chiroptera</taxon>
        <taxon>Yangochiroptera</taxon>
        <taxon>Phyllostomidae</taxon>
        <taxon>Phyllostominae</taxon>
        <taxon>Phyllostomus</taxon>
    </lineage>
</organism>
<dbReference type="CDD" id="cd00199">
    <property type="entry name" value="WAP"/>
    <property type="match status" value="1"/>
</dbReference>
<feature type="domain" description="WAP" evidence="5">
    <location>
        <begin position="114"/>
        <end position="164"/>
    </location>
</feature>
<dbReference type="PANTHER" id="PTHR19441">
    <property type="entry name" value="WHEY ACDIC PROTEIN WAP"/>
    <property type="match status" value="1"/>
</dbReference>
<evidence type="ECO:0000256" key="4">
    <source>
        <dbReference type="SAM" id="SignalP"/>
    </source>
</evidence>
<dbReference type="InParanoid" id="A0A7E6CFR9"/>
<dbReference type="InterPro" id="IPR008197">
    <property type="entry name" value="WAP_dom"/>
</dbReference>
<dbReference type="CTD" id="10406"/>
<dbReference type="SUPFAM" id="SSF57256">
    <property type="entry name" value="Elafin-like"/>
    <property type="match status" value="2"/>
</dbReference>
<dbReference type="InterPro" id="IPR036645">
    <property type="entry name" value="Elafin-like_sf"/>
</dbReference>
<dbReference type="GO" id="GO:0019731">
    <property type="term" value="P:antibacterial humoral response"/>
    <property type="evidence" value="ECO:0007669"/>
    <property type="project" value="TreeGrafter"/>
</dbReference>
<dbReference type="OrthoDB" id="6060011at2759"/>
<evidence type="ECO:0000313" key="6">
    <source>
        <dbReference type="Proteomes" id="UP000504628"/>
    </source>
</evidence>
<dbReference type="PANTHER" id="PTHR19441:SF30">
    <property type="entry name" value="ELAFIN"/>
    <property type="match status" value="1"/>
</dbReference>
<reference evidence="7" key="1">
    <citation type="submission" date="2025-08" db="UniProtKB">
        <authorList>
            <consortium name="RefSeq"/>
        </authorList>
    </citation>
    <scope>IDENTIFICATION</scope>
    <source>
        <tissue evidence="7">Muscle</tissue>
    </source>
</reference>
<protein>
    <submittedName>
        <fullName evidence="7">WAP four-disulfide core domain protein 2</fullName>
    </submittedName>
</protein>
<dbReference type="RefSeq" id="XP_035865776.1">
    <property type="nucleotide sequence ID" value="XM_036009883.1"/>
</dbReference>
<evidence type="ECO:0000259" key="5">
    <source>
        <dbReference type="PROSITE" id="PS51390"/>
    </source>
</evidence>
<dbReference type="FunFam" id="4.10.75.10:FF:000001">
    <property type="entry name" value="Anosmin 1"/>
    <property type="match status" value="1"/>
</dbReference>
<feature type="signal peptide" evidence="4">
    <location>
        <begin position="1"/>
        <end position="28"/>
    </location>
</feature>
<evidence type="ECO:0000256" key="2">
    <source>
        <dbReference type="ARBA" id="ARBA00022729"/>
    </source>
</evidence>
<keyword evidence="2 4" id="KW-0732">Signal</keyword>
<dbReference type="Proteomes" id="UP000504628">
    <property type="component" value="Chromosome 9"/>
</dbReference>
<keyword evidence="6" id="KW-1185">Reference proteome</keyword>
<keyword evidence="1" id="KW-0646">Protease inhibitor</keyword>
<dbReference type="GO" id="GO:0005615">
    <property type="term" value="C:extracellular space"/>
    <property type="evidence" value="ECO:0007669"/>
    <property type="project" value="TreeGrafter"/>
</dbReference>
<dbReference type="SMART" id="SM00217">
    <property type="entry name" value="WAP"/>
    <property type="match status" value="2"/>
</dbReference>
<dbReference type="AlphaFoldDB" id="A0A7E6CFR9"/>